<gene>
    <name evidence="2" type="ORF">Pla111_08820</name>
</gene>
<evidence type="ECO:0000256" key="1">
    <source>
        <dbReference type="SAM" id="MobiDB-lite"/>
    </source>
</evidence>
<keyword evidence="3" id="KW-1185">Reference proteome</keyword>
<evidence type="ECO:0000313" key="2">
    <source>
        <dbReference type="EMBL" id="TWT47269.1"/>
    </source>
</evidence>
<dbReference type="Proteomes" id="UP000318995">
    <property type="component" value="Unassembled WGS sequence"/>
</dbReference>
<dbReference type="RefSeq" id="WP_146571763.1">
    <property type="nucleotide sequence ID" value="NZ_SJPH01000002.1"/>
</dbReference>
<feature type="region of interest" description="Disordered" evidence="1">
    <location>
        <begin position="38"/>
        <end position="89"/>
    </location>
</feature>
<sequence>MLPLLIIGLIATTNLAVGYALGASRAFGPLLSFAPKISKRRSDPRAEDEVSEDNDEELLSAPQPVAESTPAIEPQSLAASAPKAEKSKLSTPEVMTGIAAFRDKLSAASVELKLSRDDPNRFDNCANKLQEVNHDYLEQVDAAVDRLDELSEEGDASASAAREVVSGGIGEAKRISGQIDQIIDKGMDETTRAELIEKSISMRNVAIENSSSAEAAVEKVDEQIAAGEAMAKSALAAAEDNANELLTGSTAKNAEDGIQEPADASAASPLASIDEVFDKLETLLTSAEGEADVLVAEVRADKLDLTGIEDPAAAEAAILKTLATTATELLGESRAQCVGDRCIVLLNGDTFEQAAKRMEQLRQQMQAIEYQVGSQKLKATVTCGLIETHAGDDRPTVESRLETALNESLRLGTNRTFHHDGAFPTPLPELKVETSPRTVQV</sequence>
<proteinExistence type="predicted"/>
<dbReference type="AlphaFoldDB" id="A0A5C5WB13"/>
<protein>
    <recommendedName>
        <fullName evidence="4">GGDEF domain-containing protein</fullName>
    </recommendedName>
</protein>
<dbReference type="Gene3D" id="3.30.70.270">
    <property type="match status" value="1"/>
</dbReference>
<organism evidence="2 3">
    <name type="scientific">Botrimarina hoheduenensis</name>
    <dbReference type="NCBI Taxonomy" id="2528000"/>
    <lineage>
        <taxon>Bacteria</taxon>
        <taxon>Pseudomonadati</taxon>
        <taxon>Planctomycetota</taxon>
        <taxon>Planctomycetia</taxon>
        <taxon>Pirellulales</taxon>
        <taxon>Lacipirellulaceae</taxon>
        <taxon>Botrimarina</taxon>
    </lineage>
</organism>
<name>A0A5C5WB13_9BACT</name>
<feature type="compositionally biased region" description="Acidic residues" evidence="1">
    <location>
        <begin position="49"/>
        <end position="58"/>
    </location>
</feature>
<evidence type="ECO:0008006" key="4">
    <source>
        <dbReference type="Google" id="ProtNLM"/>
    </source>
</evidence>
<comment type="caution">
    <text evidence="2">The sequence shown here is derived from an EMBL/GenBank/DDBJ whole genome shotgun (WGS) entry which is preliminary data.</text>
</comment>
<dbReference type="OrthoDB" id="287011at2"/>
<accession>A0A5C5WB13</accession>
<dbReference type="InterPro" id="IPR043128">
    <property type="entry name" value="Rev_trsase/Diguanyl_cyclase"/>
</dbReference>
<feature type="region of interest" description="Disordered" evidence="1">
    <location>
        <begin position="416"/>
        <end position="441"/>
    </location>
</feature>
<evidence type="ECO:0000313" key="3">
    <source>
        <dbReference type="Proteomes" id="UP000318995"/>
    </source>
</evidence>
<reference evidence="2 3" key="1">
    <citation type="submission" date="2019-02" db="EMBL/GenBank/DDBJ databases">
        <title>Deep-cultivation of Planctomycetes and their phenomic and genomic characterization uncovers novel biology.</title>
        <authorList>
            <person name="Wiegand S."/>
            <person name="Jogler M."/>
            <person name="Boedeker C."/>
            <person name="Pinto D."/>
            <person name="Vollmers J."/>
            <person name="Rivas-Marin E."/>
            <person name="Kohn T."/>
            <person name="Peeters S.H."/>
            <person name="Heuer A."/>
            <person name="Rast P."/>
            <person name="Oberbeckmann S."/>
            <person name="Bunk B."/>
            <person name="Jeske O."/>
            <person name="Meyerdierks A."/>
            <person name="Storesund J.E."/>
            <person name="Kallscheuer N."/>
            <person name="Luecker S."/>
            <person name="Lage O.M."/>
            <person name="Pohl T."/>
            <person name="Merkel B.J."/>
            <person name="Hornburger P."/>
            <person name="Mueller R.-W."/>
            <person name="Bruemmer F."/>
            <person name="Labrenz M."/>
            <person name="Spormann A.M."/>
            <person name="Op Den Camp H."/>
            <person name="Overmann J."/>
            <person name="Amann R."/>
            <person name="Jetten M.S.M."/>
            <person name="Mascher T."/>
            <person name="Medema M.H."/>
            <person name="Devos D.P."/>
            <person name="Kaster A.-K."/>
            <person name="Ovreas L."/>
            <person name="Rohde M."/>
            <person name="Galperin M.Y."/>
            <person name="Jogler C."/>
        </authorList>
    </citation>
    <scope>NUCLEOTIDE SEQUENCE [LARGE SCALE GENOMIC DNA]</scope>
    <source>
        <strain evidence="2 3">Pla111</strain>
    </source>
</reference>
<dbReference type="EMBL" id="SJPH01000002">
    <property type="protein sequence ID" value="TWT47269.1"/>
    <property type="molecule type" value="Genomic_DNA"/>
</dbReference>